<keyword evidence="1" id="KW-0812">Transmembrane</keyword>
<comment type="caution">
    <text evidence="2">The sequence shown here is derived from an EMBL/GenBank/DDBJ whole genome shotgun (WGS) entry which is preliminary data.</text>
</comment>
<proteinExistence type="predicted"/>
<reference evidence="2 3" key="1">
    <citation type="submission" date="2017-12" db="EMBL/GenBank/DDBJ databases">
        <authorList>
            <person name="Paulsen S."/>
            <person name="Gram L.K."/>
        </authorList>
    </citation>
    <scope>NUCLEOTIDE SEQUENCE [LARGE SCALE GENOMIC DNA]</scope>
    <source>
        <strain evidence="2 3">S2897</strain>
    </source>
</reference>
<accession>A0A5S3Z7U3</accession>
<dbReference type="RefSeq" id="WP_138547259.1">
    <property type="nucleotide sequence ID" value="NZ_PNCG01000002.1"/>
</dbReference>
<sequence>MAYCSSSDRLIIGSRIQALALQSKDSLLRKVLAVLIVAYIAYGWFGYFWDKSEGANKLEKFSNLTVEDIVSIEAINSDYINVTNLALNSAQSKELLIHAIASAEQSSIANKPPKHIKLYIKIKTKDETIGLNLMVPLTKKDEMYFFVVGRVYDGESFTQDSYGRFITNGLYEFLVEAKLVNES</sequence>
<dbReference type="EMBL" id="PNCG01000002">
    <property type="protein sequence ID" value="TMP88322.1"/>
    <property type="molecule type" value="Genomic_DNA"/>
</dbReference>
<reference evidence="3" key="2">
    <citation type="submission" date="2019-06" db="EMBL/GenBank/DDBJ databases">
        <title>Co-occurence of chitin degradation, pigmentation and bioactivity in marine Pseudoalteromonas.</title>
        <authorList>
            <person name="Sonnenschein E.C."/>
            <person name="Bech P.K."/>
        </authorList>
    </citation>
    <scope>NUCLEOTIDE SEQUENCE [LARGE SCALE GENOMIC DNA]</scope>
    <source>
        <strain evidence="3">S2897</strain>
    </source>
</reference>
<dbReference type="Proteomes" id="UP000305874">
    <property type="component" value="Unassembled WGS sequence"/>
</dbReference>
<gene>
    <name evidence="2" type="ORF">CWC05_02485</name>
</gene>
<evidence type="ECO:0000313" key="2">
    <source>
        <dbReference type="EMBL" id="TMP88322.1"/>
    </source>
</evidence>
<keyword evidence="1" id="KW-0472">Membrane</keyword>
<evidence type="ECO:0000313" key="3">
    <source>
        <dbReference type="Proteomes" id="UP000305874"/>
    </source>
</evidence>
<organism evidence="2 3">
    <name type="scientific">Pseudoalteromonas ruthenica</name>
    <dbReference type="NCBI Taxonomy" id="151081"/>
    <lineage>
        <taxon>Bacteria</taxon>
        <taxon>Pseudomonadati</taxon>
        <taxon>Pseudomonadota</taxon>
        <taxon>Gammaproteobacteria</taxon>
        <taxon>Alteromonadales</taxon>
        <taxon>Pseudoalteromonadaceae</taxon>
        <taxon>Pseudoalteromonas</taxon>
    </lineage>
</organism>
<feature type="transmembrane region" description="Helical" evidence="1">
    <location>
        <begin position="31"/>
        <end position="49"/>
    </location>
</feature>
<keyword evidence="1" id="KW-1133">Transmembrane helix</keyword>
<dbReference type="AlphaFoldDB" id="A0A5S3Z7U3"/>
<name>A0A5S3Z7U3_9GAMM</name>
<protein>
    <submittedName>
        <fullName evidence="2">Uncharacterized protein</fullName>
    </submittedName>
</protein>
<evidence type="ECO:0000256" key="1">
    <source>
        <dbReference type="SAM" id="Phobius"/>
    </source>
</evidence>